<keyword evidence="3" id="KW-0732">Signal</keyword>
<dbReference type="Proteomes" id="UP000095287">
    <property type="component" value="Unplaced"/>
</dbReference>
<dbReference type="AlphaFoldDB" id="A0A1I7ZUT6"/>
<name>A0A1I7ZUT6_9BILA</name>
<reference evidence="5" key="1">
    <citation type="submission" date="2016-11" db="UniProtKB">
        <authorList>
            <consortium name="WormBaseParasite"/>
        </authorList>
    </citation>
    <scope>IDENTIFICATION</scope>
</reference>
<feature type="chain" id="PRO_5009313868" evidence="3">
    <location>
        <begin position="21"/>
        <end position="168"/>
    </location>
</feature>
<feature type="region of interest" description="Disordered" evidence="1">
    <location>
        <begin position="145"/>
        <end position="168"/>
    </location>
</feature>
<evidence type="ECO:0000256" key="3">
    <source>
        <dbReference type="SAM" id="SignalP"/>
    </source>
</evidence>
<keyword evidence="2" id="KW-0812">Transmembrane</keyword>
<keyword evidence="2" id="KW-0472">Membrane</keyword>
<evidence type="ECO:0000313" key="5">
    <source>
        <dbReference type="WBParaSite" id="L893_g30033.t1"/>
    </source>
</evidence>
<organism evidence="4 5">
    <name type="scientific">Steinernema glaseri</name>
    <dbReference type="NCBI Taxonomy" id="37863"/>
    <lineage>
        <taxon>Eukaryota</taxon>
        <taxon>Metazoa</taxon>
        <taxon>Ecdysozoa</taxon>
        <taxon>Nematoda</taxon>
        <taxon>Chromadorea</taxon>
        <taxon>Rhabditida</taxon>
        <taxon>Tylenchina</taxon>
        <taxon>Panagrolaimomorpha</taxon>
        <taxon>Strongyloidoidea</taxon>
        <taxon>Steinernematidae</taxon>
        <taxon>Steinernema</taxon>
    </lineage>
</organism>
<protein>
    <submittedName>
        <fullName evidence="5">LapA_dom domain-containing protein</fullName>
    </submittedName>
</protein>
<keyword evidence="2" id="KW-1133">Transmembrane helix</keyword>
<feature type="signal peptide" evidence="3">
    <location>
        <begin position="1"/>
        <end position="20"/>
    </location>
</feature>
<evidence type="ECO:0000313" key="4">
    <source>
        <dbReference type="Proteomes" id="UP000095287"/>
    </source>
</evidence>
<proteinExistence type="predicted"/>
<evidence type="ECO:0000256" key="1">
    <source>
        <dbReference type="SAM" id="MobiDB-lite"/>
    </source>
</evidence>
<keyword evidence="4" id="KW-1185">Reference proteome</keyword>
<evidence type="ECO:0000256" key="2">
    <source>
        <dbReference type="SAM" id="Phobius"/>
    </source>
</evidence>
<accession>A0A1I7ZUT6</accession>
<dbReference type="WBParaSite" id="L893_g30033.t1">
    <property type="protein sequence ID" value="L893_g30033.t1"/>
    <property type="gene ID" value="L893_g30033"/>
</dbReference>
<sequence length="168" mass="19082">MRGWAAFVVCISILAVEASSATFTSVQDDASTWWQIPVLLFVVVAFLTIFIILIVLIFILAKIKNYRNQQADLSKKIDQRLKNHARKVTEDTRDQTLQNFRSLVNQYHAVRRAKRQEAYQKQLQSGVQSQITAVSKNRDALQLDRTQSSLESDTTKSQGVEAQHSTIS</sequence>
<feature type="transmembrane region" description="Helical" evidence="2">
    <location>
        <begin position="36"/>
        <end position="61"/>
    </location>
</feature>